<dbReference type="Proteomes" id="UP000265800">
    <property type="component" value="Unassembled WGS sequence"/>
</dbReference>
<dbReference type="OrthoDB" id="9811281at2"/>
<dbReference type="Gene3D" id="1.10.760.10">
    <property type="entry name" value="Cytochrome c-like domain"/>
    <property type="match status" value="1"/>
</dbReference>
<evidence type="ECO:0000256" key="5">
    <source>
        <dbReference type="ARBA" id="ARBA00023004"/>
    </source>
</evidence>
<keyword evidence="2 7" id="KW-0349">Heme</keyword>
<keyword evidence="11" id="KW-0378">Hydrolase</keyword>
<keyword evidence="3 7" id="KW-0479">Metal-binding</keyword>
<protein>
    <submittedName>
        <fullName evidence="11">Beta-barrel assembly-enhancing protease</fullName>
        <ecNumber evidence="11">3.4.-.-</ecNumber>
    </submittedName>
</protein>
<name>A0A399EUF9_9DEIN</name>
<keyword evidence="11" id="KW-0645">Protease</keyword>
<dbReference type="AlphaFoldDB" id="A0A399EUF9"/>
<feature type="transmembrane region" description="Helical" evidence="9">
    <location>
        <begin position="88"/>
        <end position="107"/>
    </location>
</feature>
<dbReference type="Pfam" id="PF13442">
    <property type="entry name" value="Cytochrome_CBB3"/>
    <property type="match status" value="1"/>
</dbReference>
<evidence type="ECO:0000256" key="7">
    <source>
        <dbReference type="PROSITE-ProRule" id="PRU00433"/>
    </source>
</evidence>
<dbReference type="PROSITE" id="PS50005">
    <property type="entry name" value="TPR"/>
    <property type="match status" value="1"/>
</dbReference>
<evidence type="ECO:0000256" key="6">
    <source>
        <dbReference type="PROSITE-ProRule" id="PRU00339"/>
    </source>
</evidence>
<dbReference type="Pfam" id="PF14559">
    <property type="entry name" value="TPR_19"/>
    <property type="match status" value="1"/>
</dbReference>
<dbReference type="EMBL" id="QWKZ01000029">
    <property type="protein sequence ID" value="RIH86729.1"/>
    <property type="molecule type" value="Genomic_DNA"/>
</dbReference>
<accession>A0A399EUF9</accession>
<dbReference type="SUPFAM" id="SSF48452">
    <property type="entry name" value="TPR-like"/>
    <property type="match status" value="1"/>
</dbReference>
<evidence type="ECO:0000256" key="1">
    <source>
        <dbReference type="ARBA" id="ARBA00022448"/>
    </source>
</evidence>
<evidence type="ECO:0000259" key="10">
    <source>
        <dbReference type="PROSITE" id="PS51007"/>
    </source>
</evidence>
<dbReference type="InterPro" id="IPR036909">
    <property type="entry name" value="Cyt_c-like_dom_sf"/>
</dbReference>
<dbReference type="GO" id="GO:0008233">
    <property type="term" value="F:peptidase activity"/>
    <property type="evidence" value="ECO:0007669"/>
    <property type="project" value="UniProtKB-KW"/>
</dbReference>
<keyword evidence="8" id="KW-0175">Coiled coil</keyword>
<dbReference type="PANTHER" id="PTHR37823:SF4">
    <property type="entry name" value="MENAQUINOL-CYTOCHROME C REDUCTASE CYTOCHROME B_C SUBUNIT"/>
    <property type="match status" value="1"/>
</dbReference>
<keyword evidence="4" id="KW-0249">Electron transport</keyword>
<keyword evidence="9" id="KW-0472">Membrane</keyword>
<evidence type="ECO:0000256" key="3">
    <source>
        <dbReference type="ARBA" id="ARBA00022723"/>
    </source>
</evidence>
<evidence type="ECO:0000256" key="8">
    <source>
        <dbReference type="SAM" id="Coils"/>
    </source>
</evidence>
<evidence type="ECO:0000256" key="2">
    <source>
        <dbReference type="ARBA" id="ARBA00022617"/>
    </source>
</evidence>
<dbReference type="GO" id="GO:0006508">
    <property type="term" value="P:proteolysis"/>
    <property type="evidence" value="ECO:0007669"/>
    <property type="project" value="UniProtKB-KW"/>
</dbReference>
<dbReference type="InterPro" id="IPR019734">
    <property type="entry name" value="TPR_rpt"/>
</dbReference>
<dbReference type="Gene3D" id="1.25.40.10">
    <property type="entry name" value="Tetratricopeptide repeat domain"/>
    <property type="match status" value="1"/>
</dbReference>
<dbReference type="EC" id="3.4.-.-" evidence="11"/>
<comment type="caution">
    <text evidence="11">The sequence shown here is derived from an EMBL/GenBank/DDBJ whole genome shotgun (WGS) entry which is preliminary data.</text>
</comment>
<feature type="domain" description="Cytochrome c" evidence="10">
    <location>
        <begin position="257"/>
        <end position="329"/>
    </location>
</feature>
<dbReference type="PROSITE" id="PS51007">
    <property type="entry name" value="CYTC"/>
    <property type="match status" value="1"/>
</dbReference>
<keyword evidence="9" id="KW-1133">Transmembrane helix</keyword>
<keyword evidence="1" id="KW-0813">Transport</keyword>
<dbReference type="InterPro" id="IPR009056">
    <property type="entry name" value="Cyt_c-like_dom"/>
</dbReference>
<keyword evidence="6" id="KW-0802">TPR repeat</keyword>
<dbReference type="InterPro" id="IPR051811">
    <property type="entry name" value="Cytochrome_c550/c551-like"/>
</dbReference>
<evidence type="ECO:0000256" key="9">
    <source>
        <dbReference type="SAM" id="Phobius"/>
    </source>
</evidence>
<sequence length="329" mass="35866">MTLAYLILALLLLLALAYALLPFRGQPLPFPASPRPEELKAELEVLREQAKEAQGEERKRLLAQMVRLERQLAELGQENPAPRRPNPLALGGALVGLVLLGVGLWAYTVPRLPGETLVTSRSEAQALGRLERQAEASGQAADWLAFANKAYELQDFERALRGYLRVIEKEPRNPVAVRRLGILLFMSGRPAEGAQALQLAVQAEPHEPEGWLFLGNAYFQMGRYAEAISAWEGYLRAGGEARERVQNLIETAKGQLGASSTGQQVYLSRCAACHGAEAQGGPGPRLKGNPILRVPEAVREVVQKGRGQMPAIPLSEAEMAALLQYLSGL</sequence>
<keyword evidence="9" id="KW-0812">Transmembrane</keyword>
<gene>
    <name evidence="11" type="primary">bepA_2</name>
    <name evidence="11" type="ORF">Mlute_01176</name>
</gene>
<feature type="repeat" description="TPR" evidence="6">
    <location>
        <begin position="140"/>
        <end position="173"/>
    </location>
</feature>
<dbReference type="GO" id="GO:0009055">
    <property type="term" value="F:electron transfer activity"/>
    <property type="evidence" value="ECO:0007669"/>
    <property type="project" value="InterPro"/>
</dbReference>
<dbReference type="PANTHER" id="PTHR37823">
    <property type="entry name" value="CYTOCHROME C-553-LIKE"/>
    <property type="match status" value="1"/>
</dbReference>
<evidence type="ECO:0000313" key="12">
    <source>
        <dbReference type="Proteomes" id="UP000265800"/>
    </source>
</evidence>
<organism evidence="11 12">
    <name type="scientific">Meiothermus luteus</name>
    <dbReference type="NCBI Taxonomy" id="2026184"/>
    <lineage>
        <taxon>Bacteria</taxon>
        <taxon>Thermotogati</taxon>
        <taxon>Deinococcota</taxon>
        <taxon>Deinococci</taxon>
        <taxon>Thermales</taxon>
        <taxon>Thermaceae</taxon>
        <taxon>Meiothermus</taxon>
    </lineage>
</organism>
<dbReference type="InterPro" id="IPR011990">
    <property type="entry name" value="TPR-like_helical_dom_sf"/>
</dbReference>
<reference evidence="11 12" key="1">
    <citation type="submission" date="2018-08" db="EMBL/GenBank/DDBJ databases">
        <title>Meiothermus luteus KCTC 52599 genome sequencing project.</title>
        <authorList>
            <person name="Da Costa M.S."/>
            <person name="Albuquerque L."/>
            <person name="Raposo P."/>
            <person name="Froufe H.J.C."/>
            <person name="Barroso C.S."/>
            <person name="Egas C."/>
        </authorList>
    </citation>
    <scope>NUCLEOTIDE SEQUENCE [LARGE SCALE GENOMIC DNA]</scope>
    <source>
        <strain evidence="11 12">KCTC 52599</strain>
    </source>
</reference>
<dbReference type="GO" id="GO:0046872">
    <property type="term" value="F:metal ion binding"/>
    <property type="evidence" value="ECO:0007669"/>
    <property type="project" value="UniProtKB-KW"/>
</dbReference>
<dbReference type="SMART" id="SM00028">
    <property type="entry name" value="TPR"/>
    <property type="match status" value="3"/>
</dbReference>
<dbReference type="GO" id="GO:0020037">
    <property type="term" value="F:heme binding"/>
    <property type="evidence" value="ECO:0007669"/>
    <property type="project" value="InterPro"/>
</dbReference>
<feature type="coiled-coil region" evidence="8">
    <location>
        <begin position="36"/>
        <end position="78"/>
    </location>
</feature>
<keyword evidence="12" id="KW-1185">Reference proteome</keyword>
<proteinExistence type="predicted"/>
<dbReference type="SUPFAM" id="SSF46626">
    <property type="entry name" value="Cytochrome c"/>
    <property type="match status" value="1"/>
</dbReference>
<dbReference type="RefSeq" id="WP_119359834.1">
    <property type="nucleotide sequence ID" value="NZ_QWKZ01000029.1"/>
</dbReference>
<evidence type="ECO:0000256" key="4">
    <source>
        <dbReference type="ARBA" id="ARBA00022982"/>
    </source>
</evidence>
<evidence type="ECO:0000313" key="11">
    <source>
        <dbReference type="EMBL" id="RIH86729.1"/>
    </source>
</evidence>
<keyword evidence="5 7" id="KW-0408">Iron</keyword>